<keyword evidence="1 2" id="KW-0597">Phosphoprotein</keyword>
<sequence>MKKKPCQVYFYIRYKKILYAKPKGVFMKKVLIVDDEREYLLLFGEQLRTMGYSVVGAMNGKCAISMAKREKPDVVMLDMMLPDMDGVSIARNLKSDKETKNIPIIFVSGVYYTPENKDDAFEDASFILTKPVKMKELITVIGKLTSDIPNGMPPQGPFQCPA</sequence>
<dbReference type="EMBL" id="JYNY01000084">
    <property type="protein sequence ID" value="KJJ85729.1"/>
    <property type="molecule type" value="Genomic_DNA"/>
</dbReference>
<dbReference type="Pfam" id="PF00072">
    <property type="entry name" value="Response_reg"/>
    <property type="match status" value="1"/>
</dbReference>
<reference evidence="4 5" key="1">
    <citation type="submission" date="2015-02" db="EMBL/GenBank/DDBJ databases">
        <title>Single-cell genomics of uncultivated deep-branching MTB reveals a conserved set of magnetosome genes.</title>
        <authorList>
            <person name="Kolinko S."/>
            <person name="Richter M."/>
            <person name="Glockner F.O."/>
            <person name="Brachmann A."/>
            <person name="Schuler D."/>
        </authorList>
    </citation>
    <scope>NUCLEOTIDE SEQUENCE [LARGE SCALE GENOMIC DNA]</scope>
    <source>
        <strain evidence="4">SKK-01</strain>
    </source>
</reference>
<dbReference type="SUPFAM" id="SSF52172">
    <property type="entry name" value="CheY-like"/>
    <property type="match status" value="1"/>
</dbReference>
<dbReference type="AlphaFoldDB" id="A0A0F0CUN9"/>
<evidence type="ECO:0000259" key="3">
    <source>
        <dbReference type="PROSITE" id="PS50110"/>
    </source>
</evidence>
<dbReference type="PANTHER" id="PTHR44591">
    <property type="entry name" value="STRESS RESPONSE REGULATOR PROTEIN 1"/>
    <property type="match status" value="1"/>
</dbReference>
<dbReference type="PROSITE" id="PS50110">
    <property type="entry name" value="RESPONSE_REGULATORY"/>
    <property type="match status" value="1"/>
</dbReference>
<feature type="domain" description="Response regulatory" evidence="3">
    <location>
        <begin position="29"/>
        <end position="145"/>
    </location>
</feature>
<proteinExistence type="predicted"/>
<dbReference type="Gene3D" id="3.40.50.2300">
    <property type="match status" value="1"/>
</dbReference>
<feature type="modified residue" description="4-aspartylphosphate" evidence="2">
    <location>
        <position position="78"/>
    </location>
</feature>
<dbReference type="SMART" id="SM00448">
    <property type="entry name" value="REC"/>
    <property type="match status" value="1"/>
</dbReference>
<accession>A0A0F0CUN9</accession>
<dbReference type="InterPro" id="IPR050595">
    <property type="entry name" value="Bact_response_regulator"/>
</dbReference>
<dbReference type="PANTHER" id="PTHR44591:SF23">
    <property type="entry name" value="CHEY SUBFAMILY"/>
    <property type="match status" value="1"/>
</dbReference>
<keyword evidence="5" id="KW-1185">Reference proteome</keyword>
<evidence type="ECO:0000313" key="5">
    <source>
        <dbReference type="Proteomes" id="UP000033428"/>
    </source>
</evidence>
<evidence type="ECO:0000256" key="2">
    <source>
        <dbReference type="PROSITE-ProRule" id="PRU00169"/>
    </source>
</evidence>
<organism evidence="4 5">
    <name type="scientific">Candidatus Omnitrophus magneticus</name>
    <dbReference type="NCBI Taxonomy" id="1609969"/>
    <lineage>
        <taxon>Bacteria</taxon>
        <taxon>Pseudomonadati</taxon>
        <taxon>Candidatus Omnitrophota</taxon>
        <taxon>Candidatus Omnitrophus</taxon>
    </lineage>
</organism>
<gene>
    <name evidence="4" type="ORF">OMAG_000396</name>
</gene>
<dbReference type="Proteomes" id="UP000033428">
    <property type="component" value="Unassembled WGS sequence"/>
</dbReference>
<protein>
    <submittedName>
        <fullName evidence="4">Signal transduction response regulator, receiver region domain protein</fullName>
    </submittedName>
</protein>
<name>A0A0F0CUN9_9BACT</name>
<evidence type="ECO:0000313" key="4">
    <source>
        <dbReference type="EMBL" id="KJJ85729.1"/>
    </source>
</evidence>
<comment type="caution">
    <text evidence="4">The sequence shown here is derived from an EMBL/GenBank/DDBJ whole genome shotgun (WGS) entry which is preliminary data.</text>
</comment>
<dbReference type="InterPro" id="IPR001789">
    <property type="entry name" value="Sig_transdc_resp-reg_receiver"/>
</dbReference>
<dbReference type="InterPro" id="IPR011006">
    <property type="entry name" value="CheY-like_superfamily"/>
</dbReference>
<dbReference type="GO" id="GO:0000160">
    <property type="term" value="P:phosphorelay signal transduction system"/>
    <property type="evidence" value="ECO:0007669"/>
    <property type="project" value="InterPro"/>
</dbReference>
<evidence type="ECO:0000256" key="1">
    <source>
        <dbReference type="ARBA" id="ARBA00022553"/>
    </source>
</evidence>